<evidence type="ECO:0000256" key="1">
    <source>
        <dbReference type="SAM" id="MobiDB-lite"/>
    </source>
</evidence>
<dbReference type="HOGENOM" id="CLU_2135385_0_0_1"/>
<dbReference type="KEGG" id="ure:UREG_05871"/>
<dbReference type="EMBL" id="CH476617">
    <property type="protein sequence ID" value="EEP81029.1"/>
    <property type="molecule type" value="Genomic_DNA"/>
</dbReference>
<feature type="compositionally biased region" description="Basic and acidic residues" evidence="1">
    <location>
        <begin position="66"/>
        <end position="76"/>
    </location>
</feature>
<feature type="compositionally biased region" description="Low complexity" evidence="1">
    <location>
        <begin position="98"/>
        <end position="113"/>
    </location>
</feature>
<accession>C4JTT2</accession>
<dbReference type="InParanoid" id="C4JTT2"/>
<evidence type="ECO:0000313" key="3">
    <source>
        <dbReference type="Proteomes" id="UP000002058"/>
    </source>
</evidence>
<dbReference type="RefSeq" id="XP_002585182.1">
    <property type="nucleotide sequence ID" value="XM_002585136.1"/>
</dbReference>
<proteinExistence type="predicted"/>
<protein>
    <submittedName>
        <fullName evidence="2">Uncharacterized protein</fullName>
    </submittedName>
</protein>
<feature type="region of interest" description="Disordered" evidence="1">
    <location>
        <begin position="66"/>
        <end position="113"/>
    </location>
</feature>
<reference evidence="3" key="1">
    <citation type="journal article" date="2009" name="Genome Res.">
        <title>Comparative genomic analyses of the human fungal pathogens Coccidioides and their relatives.</title>
        <authorList>
            <person name="Sharpton T.J."/>
            <person name="Stajich J.E."/>
            <person name="Rounsley S.D."/>
            <person name="Gardner M.J."/>
            <person name="Wortman J.R."/>
            <person name="Jordar V.S."/>
            <person name="Maiti R."/>
            <person name="Kodira C.D."/>
            <person name="Neafsey D.E."/>
            <person name="Zeng Q."/>
            <person name="Hung C.-Y."/>
            <person name="McMahan C."/>
            <person name="Muszewska A."/>
            <person name="Grynberg M."/>
            <person name="Mandel M.A."/>
            <person name="Kellner E.M."/>
            <person name="Barker B.M."/>
            <person name="Galgiani J.N."/>
            <person name="Orbach M.J."/>
            <person name="Kirkland T.N."/>
            <person name="Cole G.T."/>
            <person name="Henn M.R."/>
            <person name="Birren B.W."/>
            <person name="Taylor J.W."/>
        </authorList>
    </citation>
    <scope>NUCLEOTIDE SEQUENCE [LARGE SCALE GENOMIC DNA]</scope>
    <source>
        <strain evidence="3">UAMH 1704</strain>
    </source>
</reference>
<keyword evidence="3" id="KW-1185">Reference proteome</keyword>
<gene>
    <name evidence="2" type="ORF">UREG_05871</name>
</gene>
<evidence type="ECO:0000313" key="2">
    <source>
        <dbReference type="EMBL" id="EEP81029.1"/>
    </source>
</evidence>
<dbReference type="VEuPathDB" id="FungiDB:UREG_05871"/>
<organism evidence="2 3">
    <name type="scientific">Uncinocarpus reesii (strain UAMH 1704)</name>
    <dbReference type="NCBI Taxonomy" id="336963"/>
    <lineage>
        <taxon>Eukaryota</taxon>
        <taxon>Fungi</taxon>
        <taxon>Dikarya</taxon>
        <taxon>Ascomycota</taxon>
        <taxon>Pezizomycotina</taxon>
        <taxon>Eurotiomycetes</taxon>
        <taxon>Eurotiomycetidae</taxon>
        <taxon>Onygenales</taxon>
        <taxon>Onygenaceae</taxon>
        <taxon>Uncinocarpus</taxon>
    </lineage>
</organism>
<sequence length="113" mass="12967">MDHIYFGRNREQRVHDLIKHDKRKQARDAIQQKLIDLEVFTKELKELGLEKEKPLDMSLDREQVRECRDSGQKLEKPNPQTTLHNGYFETKYGSYGPSSQAAKGSLSALGGGH</sequence>
<name>C4JTT2_UNCRE</name>
<dbReference type="AlphaFoldDB" id="C4JTT2"/>
<dbReference type="Proteomes" id="UP000002058">
    <property type="component" value="Unassembled WGS sequence"/>
</dbReference>
<dbReference type="GeneID" id="8443616"/>